<dbReference type="SUPFAM" id="SSF47336">
    <property type="entry name" value="ACP-like"/>
    <property type="match status" value="2"/>
</dbReference>
<dbReference type="PROSITE" id="PS00455">
    <property type="entry name" value="AMP_BINDING"/>
    <property type="match status" value="2"/>
</dbReference>
<dbReference type="CDD" id="cd19531">
    <property type="entry name" value="LCL_NRPS-like"/>
    <property type="match status" value="1"/>
</dbReference>
<dbReference type="Gene3D" id="3.40.50.980">
    <property type="match status" value="4"/>
</dbReference>
<dbReference type="PROSITE" id="PS50075">
    <property type="entry name" value="CARRIER"/>
    <property type="match status" value="2"/>
</dbReference>
<feature type="domain" description="Carrier" evidence="4">
    <location>
        <begin position="1565"/>
        <end position="1640"/>
    </location>
</feature>
<dbReference type="InterPro" id="IPR020806">
    <property type="entry name" value="PKS_PP-bd"/>
</dbReference>
<dbReference type="InterPro" id="IPR045851">
    <property type="entry name" value="AMP-bd_C_sf"/>
</dbReference>
<comment type="cofactor">
    <cofactor evidence="1">
        <name>pantetheine 4'-phosphate</name>
        <dbReference type="ChEBI" id="CHEBI:47942"/>
    </cofactor>
</comment>
<sequence>MLENREGIAVTCSGENVSYGQLDAMSGRASRLLADRGVTAEEPVGLFMERGVNAVAAIVGIVKAGGTYVPLDVRSPTARLLSIVAECGIKRVVVDSAARAAELRARCGDAMDIVVFDEIPDDLPPFKRVASSLQLAYVIYTSGSTGVPKGVEITHRDLVTFALDPCWSNGIDRRILLYSPLNFDASVFEMWVPLLRGGCVVVAPPEDMDAGTLRRLIAVEDVTCAFVTTSLFNVMVEEYPDAFATIRQVWMGGEAASPAVVQRALAACGSGSVVNVYGPTEATIFSTFHVVPDTVGSPVPIGSEMAEVRAYVVDENLESLAAGCEGELCLGGIGVARGYRARPGQTADRFVPDPFASDGSRMYRTGDIVRRRADGLLEFVGRRDNQVKLRGYRIELGEIENQFARRDDTAGVAVVAREDRPGNKTLVAYVVPRRNAVTTFRFAGDGPNGVMVNEQQIRWEQQLLDYARENLPAYMVPSRCVVLDELPLTPNGKLDVRALPAPARAVGGRAPRTHDEELLCRTFADVLGLEGVGIDDNFFELGGHSLLASRVIARIEAASGLRLRAAELFDAPTVAELASRLEALSGVVAPRYVLTARPRPKRVPLSYAQRRLWILNQLEGNTNPAYHIPVLFTLQREPDVDALQAALKDVIERHESLRTVFPDDGETSYQHILDPGQWDVDLAVAQCAPGELDALVTDAIRAPFDLRHQLPIRAQLFRTAERTMLLLVLHHIGADGWSLTPLTRDLSRAYAARVAGADPRLPSLPVQYRDYCAWQHETLGADAGVLDEQLAFWEAWLAGAPDQMRLPADRPRPAMPSHHGDVVTFELPADLCRELEALARSAGTTLFAVLHAGLAGLLTRLGAGEDIVVGSPVAGRSNGALDELVGFFVNTVVLRTDTSGNLSFEDLLGRVREGWVSTYANQDVPFDLLVERLNPVRSLSHHPVFQVALSLLNTSDGDLCVEGLSSHWTLADAKAAKFDLAFTLIPRFAEDGTPGGLEGQVEYATDLFDRTTIQRLADRLVLLLRDAVAHPRRRLGALRVVDDQEAAELLAAHTSLGPVPGTLSEAFREQAAQRPDEVAVLDGSVRLSFRELDARSDALARALVVRGNGFESGVALLLDHGADAVTAMLGVVKAGAAYVPLDSRFPPARMAAMTAECQVRTVLVDTAERVALVQDFASADIEVLLVGDAVQEGHRTDVSIADAVGADQLAYVMYTSGSTGVPKGVAVTHRDVVGLTADARWTPEAVERVVLHSPLAFDASTFEVWVPLLRGGSIVVAPPDEGVAGLYRVIVEADVTTAFMTTALFNVMVHEHPDVFARLRQIWSGGEAASTTAFARAVELSADTVVHVYGPTETTAFATCHTLEKADPHAVPLGTAMQGVRAYILDEHGGLAGTGMSGELCLGGVGVARGYLRRPGLTAERFVPDPYGPAGSRMYRTGDLFRRRSDGLLEFEGRLDRQVKIRGFRIEPGEIETLLTQVPEVAQATVLVREDQSIGRTLVAYVVPVSGTPEEDELAGRLRDHLRKHLPAYMVPSAVVPVGALPLTPQGKIDVRALPAPLIRTASRPPRSPGERVLCALFAETLGLDTVGIDDSFFERGGHSLLAIRLVSRLRADHGVDIPVRELFRVPTVAELVAGLDEAAARRLTTSSTGLATIARTTSPDKPAPLSLAQQRLWFLDQLRPFRPDYNVPVARRLTGPLDTARLRRALTALVEHHDILRTRYEAPDGEPYQTVDPVAEPPLHLVDHSTAPAEQDFALVEGTIAHEAARPFDLEAAPPVRFVLVKLADQDHVLVMVIHHIATDGWSNEVLWRDLATLYTGGPQTRLPELPIRYADYAQWQQGQQDGPRFKVELEYWRQRLTDLEPIELPGDRPRPAQQSGRGAQLDFAIPAELRQRVLDLGRRHGTTPFMTLLTAFQVLVGQLTGRQDIAIGIPVASRGRPELEPLAGFFVNAVVLRSTVDPWCSFTELLARTRAHAAEAYSHSEVPFDRLVTALKPQRDLSRNPLFQLSFALSDTDITGLSDSWGELSVSPHPVRFTAAKFDLEIAVAGRGDHFAGTTYYATDLFDEATVQRFLRQYRDLLEAVVERPDAAVATLAPKPM</sequence>
<keyword evidence="6" id="KW-1185">Reference proteome</keyword>
<dbReference type="PANTHER" id="PTHR45527">
    <property type="entry name" value="NONRIBOSOMAL PEPTIDE SYNTHETASE"/>
    <property type="match status" value="1"/>
</dbReference>
<evidence type="ECO:0000256" key="3">
    <source>
        <dbReference type="ARBA" id="ARBA00022553"/>
    </source>
</evidence>
<name>A0ABV1V5F6_9ACTN</name>
<evidence type="ECO:0000256" key="1">
    <source>
        <dbReference type="ARBA" id="ARBA00001957"/>
    </source>
</evidence>
<dbReference type="CDD" id="cd19540">
    <property type="entry name" value="LCL_NRPS-like"/>
    <property type="match status" value="1"/>
</dbReference>
<keyword evidence="2" id="KW-0596">Phosphopantetheine</keyword>
<accession>A0ABV1V5F6</accession>
<protein>
    <submittedName>
        <fullName evidence="5">Amino acid adenylation domain-containing protein</fullName>
    </submittedName>
</protein>
<dbReference type="SUPFAM" id="SSF56801">
    <property type="entry name" value="Acetyl-CoA synthetase-like"/>
    <property type="match status" value="2"/>
</dbReference>
<dbReference type="Gene3D" id="1.10.1200.10">
    <property type="entry name" value="ACP-like"/>
    <property type="match status" value="2"/>
</dbReference>
<proteinExistence type="predicted"/>
<reference evidence="5 6" key="1">
    <citation type="submission" date="2024-06" db="EMBL/GenBank/DDBJ databases">
        <title>The Natural Products Discovery Center: Release of the First 8490 Sequenced Strains for Exploring Actinobacteria Biosynthetic Diversity.</title>
        <authorList>
            <person name="Kalkreuter E."/>
            <person name="Kautsar S.A."/>
            <person name="Yang D."/>
            <person name="Bader C.D."/>
            <person name="Teijaro C.N."/>
            <person name="Fluegel L."/>
            <person name="Davis C.M."/>
            <person name="Simpson J.R."/>
            <person name="Lauterbach L."/>
            <person name="Steele A.D."/>
            <person name="Gui C."/>
            <person name="Meng S."/>
            <person name="Li G."/>
            <person name="Viehrig K."/>
            <person name="Ye F."/>
            <person name="Su P."/>
            <person name="Kiefer A.F."/>
            <person name="Nichols A."/>
            <person name="Cepeda A.J."/>
            <person name="Yan W."/>
            <person name="Fan B."/>
            <person name="Jiang Y."/>
            <person name="Adhikari A."/>
            <person name="Zheng C.-J."/>
            <person name="Schuster L."/>
            <person name="Cowan T.M."/>
            <person name="Smanski M.J."/>
            <person name="Chevrette M.G."/>
            <person name="De Carvalho L.P.S."/>
            <person name="Shen B."/>
        </authorList>
    </citation>
    <scope>NUCLEOTIDE SEQUENCE [LARGE SCALE GENOMIC DNA]</scope>
    <source>
        <strain evidence="5 6">NPDC000837</strain>
    </source>
</reference>
<dbReference type="Gene3D" id="3.30.300.30">
    <property type="match status" value="2"/>
</dbReference>
<dbReference type="InterPro" id="IPR009081">
    <property type="entry name" value="PP-bd_ACP"/>
</dbReference>
<evidence type="ECO:0000313" key="6">
    <source>
        <dbReference type="Proteomes" id="UP001445472"/>
    </source>
</evidence>
<dbReference type="SUPFAM" id="SSF52777">
    <property type="entry name" value="CoA-dependent acyltransferases"/>
    <property type="match status" value="4"/>
</dbReference>
<dbReference type="PANTHER" id="PTHR45527:SF1">
    <property type="entry name" value="FATTY ACID SYNTHASE"/>
    <property type="match status" value="1"/>
</dbReference>
<dbReference type="Gene3D" id="3.30.559.30">
    <property type="entry name" value="Nonribosomal peptide synthetase, condensation domain"/>
    <property type="match status" value="2"/>
</dbReference>
<dbReference type="InterPro" id="IPR020845">
    <property type="entry name" value="AMP-binding_CS"/>
</dbReference>
<dbReference type="Pfam" id="PF00668">
    <property type="entry name" value="Condensation"/>
    <property type="match status" value="2"/>
</dbReference>
<evidence type="ECO:0000256" key="2">
    <source>
        <dbReference type="ARBA" id="ARBA00022450"/>
    </source>
</evidence>
<dbReference type="CDD" id="cd12117">
    <property type="entry name" value="A_NRPS_Srf_like"/>
    <property type="match status" value="2"/>
</dbReference>
<evidence type="ECO:0000259" key="4">
    <source>
        <dbReference type="PROSITE" id="PS50075"/>
    </source>
</evidence>
<dbReference type="InterPro" id="IPR023213">
    <property type="entry name" value="CAT-like_dom_sf"/>
</dbReference>
<dbReference type="InterPro" id="IPR000873">
    <property type="entry name" value="AMP-dep_synth/lig_dom"/>
</dbReference>
<dbReference type="SMART" id="SM00823">
    <property type="entry name" value="PKS_PP"/>
    <property type="match status" value="2"/>
</dbReference>
<gene>
    <name evidence="5" type="ORF">ABT276_34215</name>
</gene>
<comment type="caution">
    <text evidence="5">The sequence shown here is derived from an EMBL/GenBank/DDBJ whole genome shotgun (WGS) entry which is preliminary data.</text>
</comment>
<evidence type="ECO:0000313" key="5">
    <source>
        <dbReference type="EMBL" id="MER6618272.1"/>
    </source>
</evidence>
<feature type="domain" description="Carrier" evidence="4">
    <location>
        <begin position="510"/>
        <end position="585"/>
    </location>
</feature>
<dbReference type="InterPro" id="IPR001242">
    <property type="entry name" value="Condensation_dom"/>
</dbReference>
<dbReference type="Gene3D" id="2.30.38.10">
    <property type="entry name" value="Luciferase, Domain 3"/>
    <property type="match status" value="2"/>
</dbReference>
<dbReference type="Pfam" id="PF13193">
    <property type="entry name" value="AMP-binding_C"/>
    <property type="match status" value="2"/>
</dbReference>
<dbReference type="InterPro" id="IPR025110">
    <property type="entry name" value="AMP-bd_C"/>
</dbReference>
<dbReference type="Gene3D" id="3.30.559.10">
    <property type="entry name" value="Chloramphenicol acetyltransferase-like domain"/>
    <property type="match status" value="2"/>
</dbReference>
<dbReference type="InterPro" id="IPR010071">
    <property type="entry name" value="AA_adenyl_dom"/>
</dbReference>
<dbReference type="InterPro" id="IPR036736">
    <property type="entry name" value="ACP-like_sf"/>
</dbReference>
<dbReference type="RefSeq" id="WP_351979167.1">
    <property type="nucleotide sequence ID" value="NZ_JBEPBX010000055.1"/>
</dbReference>
<dbReference type="EMBL" id="JBEPBX010000055">
    <property type="protein sequence ID" value="MER6618272.1"/>
    <property type="molecule type" value="Genomic_DNA"/>
</dbReference>
<dbReference type="NCBIfam" id="TIGR01733">
    <property type="entry name" value="AA-adenyl-dom"/>
    <property type="match status" value="2"/>
</dbReference>
<organism evidence="5 6">
    <name type="scientific">Streptomyces xantholiticus</name>
    <dbReference type="NCBI Taxonomy" id="68285"/>
    <lineage>
        <taxon>Bacteria</taxon>
        <taxon>Bacillati</taxon>
        <taxon>Actinomycetota</taxon>
        <taxon>Actinomycetes</taxon>
        <taxon>Kitasatosporales</taxon>
        <taxon>Streptomycetaceae</taxon>
        <taxon>Streptomyces</taxon>
    </lineage>
</organism>
<keyword evidence="3" id="KW-0597">Phosphoprotein</keyword>
<dbReference type="Proteomes" id="UP001445472">
    <property type="component" value="Unassembled WGS sequence"/>
</dbReference>
<dbReference type="Pfam" id="PF00550">
    <property type="entry name" value="PP-binding"/>
    <property type="match status" value="2"/>
</dbReference>
<dbReference type="Pfam" id="PF00501">
    <property type="entry name" value="AMP-binding"/>
    <property type="match status" value="2"/>
</dbReference>